<feature type="region of interest" description="Disordered" evidence="1">
    <location>
        <begin position="1"/>
        <end position="164"/>
    </location>
</feature>
<dbReference type="OrthoDB" id="5377012at2759"/>
<feature type="non-terminal residue" evidence="2">
    <location>
        <position position="501"/>
    </location>
</feature>
<evidence type="ECO:0000313" key="3">
    <source>
        <dbReference type="Proteomes" id="UP000800092"/>
    </source>
</evidence>
<reference evidence="2" key="1">
    <citation type="journal article" date="2020" name="Stud. Mycol.">
        <title>101 Dothideomycetes genomes: a test case for predicting lifestyles and emergence of pathogens.</title>
        <authorList>
            <person name="Haridas S."/>
            <person name="Albert R."/>
            <person name="Binder M."/>
            <person name="Bloem J."/>
            <person name="Labutti K."/>
            <person name="Salamov A."/>
            <person name="Andreopoulos B."/>
            <person name="Baker S."/>
            <person name="Barry K."/>
            <person name="Bills G."/>
            <person name="Bluhm B."/>
            <person name="Cannon C."/>
            <person name="Castanera R."/>
            <person name="Culley D."/>
            <person name="Daum C."/>
            <person name="Ezra D."/>
            <person name="Gonzalez J."/>
            <person name="Henrissat B."/>
            <person name="Kuo A."/>
            <person name="Liang C."/>
            <person name="Lipzen A."/>
            <person name="Lutzoni F."/>
            <person name="Magnuson J."/>
            <person name="Mondo S."/>
            <person name="Nolan M."/>
            <person name="Ohm R."/>
            <person name="Pangilinan J."/>
            <person name="Park H.-J."/>
            <person name="Ramirez L."/>
            <person name="Alfaro M."/>
            <person name="Sun H."/>
            <person name="Tritt A."/>
            <person name="Yoshinaga Y."/>
            <person name="Zwiers L.-H."/>
            <person name="Turgeon B."/>
            <person name="Goodwin S."/>
            <person name="Spatafora J."/>
            <person name="Crous P."/>
            <person name="Grigoriev I."/>
        </authorList>
    </citation>
    <scope>NUCLEOTIDE SEQUENCE</scope>
    <source>
        <strain evidence="2">Tuck. ex Michener</strain>
    </source>
</reference>
<feature type="compositionally biased region" description="Low complexity" evidence="1">
    <location>
        <begin position="36"/>
        <end position="45"/>
    </location>
</feature>
<feature type="region of interest" description="Disordered" evidence="1">
    <location>
        <begin position="318"/>
        <end position="342"/>
    </location>
</feature>
<feature type="compositionally biased region" description="Polar residues" evidence="1">
    <location>
        <begin position="72"/>
        <end position="94"/>
    </location>
</feature>
<protein>
    <recommendedName>
        <fullName evidence="4">Ca2+-modulated nonselective cation channel polycystin</fullName>
    </recommendedName>
</protein>
<organism evidence="2 3">
    <name type="scientific">Viridothelium virens</name>
    <name type="common">Speckled blister lichen</name>
    <name type="synonym">Trypethelium virens</name>
    <dbReference type="NCBI Taxonomy" id="1048519"/>
    <lineage>
        <taxon>Eukaryota</taxon>
        <taxon>Fungi</taxon>
        <taxon>Dikarya</taxon>
        <taxon>Ascomycota</taxon>
        <taxon>Pezizomycotina</taxon>
        <taxon>Dothideomycetes</taxon>
        <taxon>Dothideomycetes incertae sedis</taxon>
        <taxon>Trypetheliales</taxon>
        <taxon>Trypetheliaceae</taxon>
        <taxon>Viridothelium</taxon>
    </lineage>
</organism>
<dbReference type="Proteomes" id="UP000800092">
    <property type="component" value="Unassembled WGS sequence"/>
</dbReference>
<feature type="compositionally biased region" description="Acidic residues" evidence="1">
    <location>
        <begin position="464"/>
        <end position="475"/>
    </location>
</feature>
<feature type="compositionally biased region" description="Polar residues" evidence="1">
    <location>
        <begin position="147"/>
        <end position="163"/>
    </location>
</feature>
<dbReference type="EMBL" id="ML991866">
    <property type="protein sequence ID" value="KAF2229363.1"/>
    <property type="molecule type" value="Genomic_DNA"/>
</dbReference>
<accession>A0A6A6GVL6</accession>
<sequence length="501" mass="50207">MATAEASPRPHDRHNRRRPFASWVKKLTKKTSSDNAAATTKKGTANSPVKSKKQGSLKNNPYPESGYLHRQSVASSANGQISMTPTSNVRNSFTTEDEAGEGRKPPTASNRSAAPTVATHAGTINSDTAQSKAGTSNTVGGGVSSNEGAGNSTFSSPNPSERSLTTTLTTIQSTAPSTMLNGGGGGGGGVGGGGPLAPGGTGTGIGTSSTTTTLTAPHTPTVQFTHQFPSTSTSPPPSAIPPHLAPQGHPTTYTTATANNLLTDNASILTLASSSKRRRRHSLDTDASVRALAPSSVWGGSRESLPLSVLSANVDAGSTAGQQQGGGAYDSQQARSRPGFASAERASVYSSSGIVPSAGLAAGGERNSYYAAKQQGGGHDGGSVRSGLLGHAGAGAGGDGASMRSGLLGHGRNDSITGSIGGMQGGAAMGAPTSPLASPRESGTGTGRMGLRRRSSDWKADVDGLSDGEEGEESGADGMGQSHAAGVREEEDSAVTKEKDK</sequence>
<evidence type="ECO:0000256" key="1">
    <source>
        <dbReference type="SAM" id="MobiDB-lite"/>
    </source>
</evidence>
<evidence type="ECO:0008006" key="4">
    <source>
        <dbReference type="Google" id="ProtNLM"/>
    </source>
</evidence>
<proteinExistence type="predicted"/>
<evidence type="ECO:0000313" key="2">
    <source>
        <dbReference type="EMBL" id="KAF2229363.1"/>
    </source>
</evidence>
<name>A0A6A6GVL6_VIRVR</name>
<gene>
    <name evidence="2" type="ORF">EV356DRAFT_562130</name>
</gene>
<dbReference type="AlphaFoldDB" id="A0A6A6GVL6"/>
<feature type="compositionally biased region" description="Polar residues" evidence="1">
    <location>
        <begin position="122"/>
        <end position="133"/>
    </location>
</feature>
<keyword evidence="3" id="KW-1185">Reference proteome</keyword>
<feature type="region of interest" description="Disordered" evidence="1">
    <location>
        <begin position="403"/>
        <end position="501"/>
    </location>
</feature>
<feature type="compositionally biased region" description="Gly residues" evidence="1">
    <location>
        <begin position="419"/>
        <end position="428"/>
    </location>
</feature>